<keyword evidence="2" id="KW-0418">Kinase</keyword>
<dbReference type="GO" id="GO:0030246">
    <property type="term" value="F:carbohydrate binding"/>
    <property type="evidence" value="ECO:0007669"/>
    <property type="project" value="UniProtKB-KW"/>
</dbReference>
<sequence>MRAATRLVVQIHIPQGSKHRNMGHGFRYHKDRDHIRDATRGQTRPQLLIRNVQNMGQDWVLEKEAPQEAVPTFESGGPSSLPDQTKNARSEGIEGERGWNTVSRRHMNKGKAQMTVTNHGKDQVARKEATTGDKQMLEREGTQSHNLERVSSIGTKLYTTQIKKELYTGKPPDGLHLIDGPFSDSNSSYRAGLSLSTASNLKVLLGVPSIGRRTYAGDRLGEVRICVEERCSGPSILLSPGERNELLESNCLCLLGGWDVE</sequence>
<keyword evidence="3" id="KW-1185">Reference proteome</keyword>
<evidence type="ECO:0000256" key="1">
    <source>
        <dbReference type="SAM" id="MobiDB-lite"/>
    </source>
</evidence>
<comment type="caution">
    <text evidence="2">The sequence shown here is derived from an EMBL/GenBank/DDBJ whole genome shotgun (WGS) entry which is preliminary data.</text>
</comment>
<feature type="region of interest" description="Disordered" evidence="1">
    <location>
        <begin position="66"/>
        <end position="146"/>
    </location>
</feature>
<accession>A0A5A7QKH0</accession>
<dbReference type="AlphaFoldDB" id="A0A5A7QKH0"/>
<gene>
    <name evidence="2" type="ORF">STAS_22607</name>
</gene>
<reference evidence="3" key="1">
    <citation type="journal article" date="2019" name="Curr. Biol.">
        <title>Genome Sequence of Striga asiatica Provides Insight into the Evolution of Plant Parasitism.</title>
        <authorList>
            <person name="Yoshida S."/>
            <person name="Kim S."/>
            <person name="Wafula E.K."/>
            <person name="Tanskanen J."/>
            <person name="Kim Y.M."/>
            <person name="Honaas L."/>
            <person name="Yang Z."/>
            <person name="Spallek T."/>
            <person name="Conn C.E."/>
            <person name="Ichihashi Y."/>
            <person name="Cheong K."/>
            <person name="Cui S."/>
            <person name="Der J.P."/>
            <person name="Gundlach H."/>
            <person name="Jiao Y."/>
            <person name="Hori C."/>
            <person name="Ishida J.K."/>
            <person name="Kasahara H."/>
            <person name="Kiba T."/>
            <person name="Kim M.S."/>
            <person name="Koo N."/>
            <person name="Laohavisit A."/>
            <person name="Lee Y.H."/>
            <person name="Lumba S."/>
            <person name="McCourt P."/>
            <person name="Mortimer J.C."/>
            <person name="Mutuku J.M."/>
            <person name="Nomura T."/>
            <person name="Sasaki-Sekimoto Y."/>
            <person name="Seto Y."/>
            <person name="Wang Y."/>
            <person name="Wakatake T."/>
            <person name="Sakakibara H."/>
            <person name="Demura T."/>
            <person name="Yamaguchi S."/>
            <person name="Yoneyama K."/>
            <person name="Manabe R.I."/>
            <person name="Nelson D.C."/>
            <person name="Schulman A.H."/>
            <person name="Timko M.P."/>
            <person name="dePamphilis C.W."/>
            <person name="Choi D."/>
            <person name="Shirasu K."/>
        </authorList>
    </citation>
    <scope>NUCLEOTIDE SEQUENCE [LARGE SCALE GENOMIC DNA]</scope>
    <source>
        <strain evidence="3">cv. UVA1</strain>
    </source>
</reference>
<name>A0A5A7QKH0_STRAF</name>
<feature type="compositionally biased region" description="Basic and acidic residues" evidence="1">
    <location>
        <begin position="86"/>
        <end position="97"/>
    </location>
</feature>
<evidence type="ECO:0000313" key="2">
    <source>
        <dbReference type="EMBL" id="GER45644.1"/>
    </source>
</evidence>
<feature type="compositionally biased region" description="Basic and acidic residues" evidence="1">
    <location>
        <begin position="119"/>
        <end position="146"/>
    </location>
</feature>
<proteinExistence type="predicted"/>
<dbReference type="Proteomes" id="UP000325081">
    <property type="component" value="Unassembled WGS sequence"/>
</dbReference>
<organism evidence="2 3">
    <name type="scientific">Striga asiatica</name>
    <name type="common">Asiatic witchweed</name>
    <name type="synonym">Buchnera asiatica</name>
    <dbReference type="NCBI Taxonomy" id="4170"/>
    <lineage>
        <taxon>Eukaryota</taxon>
        <taxon>Viridiplantae</taxon>
        <taxon>Streptophyta</taxon>
        <taxon>Embryophyta</taxon>
        <taxon>Tracheophyta</taxon>
        <taxon>Spermatophyta</taxon>
        <taxon>Magnoliopsida</taxon>
        <taxon>eudicotyledons</taxon>
        <taxon>Gunneridae</taxon>
        <taxon>Pentapetalae</taxon>
        <taxon>asterids</taxon>
        <taxon>lamiids</taxon>
        <taxon>Lamiales</taxon>
        <taxon>Orobanchaceae</taxon>
        <taxon>Buchnereae</taxon>
        <taxon>Striga</taxon>
    </lineage>
</organism>
<keyword evidence="2" id="KW-0430">Lectin</keyword>
<dbReference type="EMBL" id="BKCP01007183">
    <property type="protein sequence ID" value="GER45644.1"/>
    <property type="molecule type" value="Genomic_DNA"/>
</dbReference>
<dbReference type="GO" id="GO:0016301">
    <property type="term" value="F:kinase activity"/>
    <property type="evidence" value="ECO:0007669"/>
    <property type="project" value="UniProtKB-KW"/>
</dbReference>
<keyword evidence="2" id="KW-0808">Transferase</keyword>
<protein>
    <submittedName>
        <fullName evidence="2">S-locus lectin protein kinase family protein</fullName>
    </submittedName>
</protein>
<evidence type="ECO:0000313" key="3">
    <source>
        <dbReference type="Proteomes" id="UP000325081"/>
    </source>
</evidence>